<comment type="caution">
    <text evidence="3">The sequence shown here is derived from an EMBL/GenBank/DDBJ whole genome shotgun (WGS) entry which is preliminary data.</text>
</comment>
<organism evidence="3">
    <name type="scientific">Tanacetum cinerariifolium</name>
    <name type="common">Dalmatian daisy</name>
    <name type="synonym">Chrysanthemum cinerariifolium</name>
    <dbReference type="NCBI Taxonomy" id="118510"/>
    <lineage>
        <taxon>Eukaryota</taxon>
        <taxon>Viridiplantae</taxon>
        <taxon>Streptophyta</taxon>
        <taxon>Embryophyta</taxon>
        <taxon>Tracheophyta</taxon>
        <taxon>Spermatophyta</taxon>
        <taxon>Magnoliopsida</taxon>
        <taxon>eudicotyledons</taxon>
        <taxon>Gunneridae</taxon>
        <taxon>Pentapetalae</taxon>
        <taxon>asterids</taxon>
        <taxon>campanulids</taxon>
        <taxon>Asterales</taxon>
        <taxon>Asteraceae</taxon>
        <taxon>Asteroideae</taxon>
        <taxon>Anthemideae</taxon>
        <taxon>Anthemidinae</taxon>
        <taxon>Tanacetum</taxon>
    </lineage>
</organism>
<feature type="compositionally biased region" description="Polar residues" evidence="1">
    <location>
        <begin position="1"/>
        <end position="10"/>
    </location>
</feature>
<proteinExistence type="predicted"/>
<feature type="non-terminal residue" evidence="3">
    <location>
        <position position="1"/>
    </location>
</feature>
<keyword evidence="2" id="KW-0812">Transmembrane</keyword>
<evidence type="ECO:0008006" key="4">
    <source>
        <dbReference type="Google" id="ProtNLM"/>
    </source>
</evidence>
<protein>
    <recommendedName>
        <fullName evidence="4">Reverse transcriptase domain-containing protein</fullName>
    </recommendedName>
</protein>
<gene>
    <name evidence="3" type="ORF">Tci_827774</name>
</gene>
<dbReference type="EMBL" id="BKCJ010966694">
    <property type="protein sequence ID" value="GFC55804.1"/>
    <property type="molecule type" value="Genomic_DNA"/>
</dbReference>
<evidence type="ECO:0000256" key="1">
    <source>
        <dbReference type="SAM" id="MobiDB-lite"/>
    </source>
</evidence>
<keyword evidence="2" id="KW-1133">Transmembrane helix</keyword>
<feature type="region of interest" description="Disordered" evidence="1">
    <location>
        <begin position="1"/>
        <end position="33"/>
    </location>
</feature>
<keyword evidence="2" id="KW-0472">Membrane</keyword>
<dbReference type="AlphaFoldDB" id="A0A699Q4B7"/>
<name>A0A699Q4B7_TANCI</name>
<sequence>DSIPFSNNESSDFEDDPLFPRPPPEPPDAKFDLEPNSGEMILDVINTIDELNKYDPGGEFDISANDEDDDFFSFMFVIQIFLPYLIYPEVFPLLLFAESEDTIFDLGISV</sequence>
<accession>A0A699Q4B7</accession>
<evidence type="ECO:0000313" key="3">
    <source>
        <dbReference type="EMBL" id="GFC55804.1"/>
    </source>
</evidence>
<evidence type="ECO:0000256" key="2">
    <source>
        <dbReference type="SAM" id="Phobius"/>
    </source>
</evidence>
<reference evidence="3" key="1">
    <citation type="journal article" date="2019" name="Sci. Rep.">
        <title>Draft genome of Tanacetum cinerariifolium, the natural source of mosquito coil.</title>
        <authorList>
            <person name="Yamashiro T."/>
            <person name="Shiraishi A."/>
            <person name="Satake H."/>
            <person name="Nakayama K."/>
        </authorList>
    </citation>
    <scope>NUCLEOTIDE SEQUENCE</scope>
</reference>
<feature type="transmembrane region" description="Helical" evidence="2">
    <location>
        <begin position="71"/>
        <end position="87"/>
    </location>
</feature>